<proteinExistence type="predicted"/>
<name>A0A517QP43_9PLAN</name>
<dbReference type="AlphaFoldDB" id="A0A517QP43"/>
<dbReference type="EMBL" id="CP036267">
    <property type="protein sequence ID" value="QDT33399.1"/>
    <property type="molecule type" value="Genomic_DNA"/>
</dbReference>
<evidence type="ECO:0000313" key="2">
    <source>
        <dbReference type="Proteomes" id="UP000315724"/>
    </source>
</evidence>
<sequence length="105" mass="12093">MLFRPEIITFQIHELLVARQRVKTLRPLLVWPVAFLSRYAVQNLQTNSKDALEQFALPRAREERISLLKMLFTTRQILQSNSKDALVSESNSPDELTIRVEAVSG</sequence>
<organism evidence="1 2">
    <name type="scientific">Thalassoglobus polymorphus</name>
    <dbReference type="NCBI Taxonomy" id="2527994"/>
    <lineage>
        <taxon>Bacteria</taxon>
        <taxon>Pseudomonadati</taxon>
        <taxon>Planctomycetota</taxon>
        <taxon>Planctomycetia</taxon>
        <taxon>Planctomycetales</taxon>
        <taxon>Planctomycetaceae</taxon>
        <taxon>Thalassoglobus</taxon>
    </lineage>
</organism>
<accession>A0A517QP43</accession>
<dbReference type="KEGG" id="tpol:Mal48_26520"/>
<keyword evidence="2" id="KW-1185">Reference proteome</keyword>
<evidence type="ECO:0000313" key="1">
    <source>
        <dbReference type="EMBL" id="QDT33399.1"/>
    </source>
</evidence>
<dbReference type="Proteomes" id="UP000315724">
    <property type="component" value="Chromosome"/>
</dbReference>
<reference evidence="1 2" key="1">
    <citation type="submission" date="2019-02" db="EMBL/GenBank/DDBJ databases">
        <title>Deep-cultivation of Planctomycetes and their phenomic and genomic characterization uncovers novel biology.</title>
        <authorList>
            <person name="Wiegand S."/>
            <person name="Jogler M."/>
            <person name="Boedeker C."/>
            <person name="Pinto D."/>
            <person name="Vollmers J."/>
            <person name="Rivas-Marin E."/>
            <person name="Kohn T."/>
            <person name="Peeters S.H."/>
            <person name="Heuer A."/>
            <person name="Rast P."/>
            <person name="Oberbeckmann S."/>
            <person name="Bunk B."/>
            <person name="Jeske O."/>
            <person name="Meyerdierks A."/>
            <person name="Storesund J.E."/>
            <person name="Kallscheuer N."/>
            <person name="Luecker S."/>
            <person name="Lage O.M."/>
            <person name="Pohl T."/>
            <person name="Merkel B.J."/>
            <person name="Hornburger P."/>
            <person name="Mueller R.-W."/>
            <person name="Bruemmer F."/>
            <person name="Labrenz M."/>
            <person name="Spormann A.M."/>
            <person name="Op den Camp H."/>
            <person name="Overmann J."/>
            <person name="Amann R."/>
            <person name="Jetten M.S.M."/>
            <person name="Mascher T."/>
            <person name="Medema M.H."/>
            <person name="Devos D.P."/>
            <person name="Kaster A.-K."/>
            <person name="Ovreas L."/>
            <person name="Rohde M."/>
            <person name="Galperin M.Y."/>
            <person name="Jogler C."/>
        </authorList>
    </citation>
    <scope>NUCLEOTIDE SEQUENCE [LARGE SCALE GENOMIC DNA]</scope>
    <source>
        <strain evidence="1 2">Mal48</strain>
    </source>
</reference>
<gene>
    <name evidence="1" type="ORF">Mal48_26520</name>
</gene>
<protein>
    <submittedName>
        <fullName evidence="1">Uncharacterized protein</fullName>
    </submittedName>
</protein>